<organism evidence="2 3">
    <name type="scientific">Penicillium vulpinum</name>
    <dbReference type="NCBI Taxonomy" id="29845"/>
    <lineage>
        <taxon>Eukaryota</taxon>
        <taxon>Fungi</taxon>
        <taxon>Dikarya</taxon>
        <taxon>Ascomycota</taxon>
        <taxon>Pezizomycotina</taxon>
        <taxon>Eurotiomycetes</taxon>
        <taxon>Eurotiomycetidae</taxon>
        <taxon>Eurotiales</taxon>
        <taxon>Aspergillaceae</taxon>
        <taxon>Penicillium</taxon>
    </lineage>
</organism>
<dbReference type="InterPro" id="IPR009057">
    <property type="entry name" value="Homeodomain-like_sf"/>
</dbReference>
<reference evidence="3" key="1">
    <citation type="journal article" date="2017" name="Nat. Microbiol.">
        <title>Global analysis of biosynthetic gene clusters reveals vast potential of secondary metabolite production in Penicillium species.</title>
        <authorList>
            <person name="Nielsen J.C."/>
            <person name="Grijseels S."/>
            <person name="Prigent S."/>
            <person name="Ji B."/>
            <person name="Dainat J."/>
            <person name="Nielsen K.F."/>
            <person name="Frisvad J.C."/>
            <person name="Workman M."/>
            <person name="Nielsen J."/>
        </authorList>
    </citation>
    <scope>NUCLEOTIDE SEQUENCE [LARGE SCALE GENOMIC DNA]</scope>
    <source>
        <strain evidence="3">IBT 29486</strain>
    </source>
</reference>
<dbReference type="STRING" id="29845.A0A1V6R9Q3"/>
<dbReference type="OrthoDB" id="5151590at2759"/>
<name>A0A1V6R9Q3_9EURO</name>
<gene>
    <name evidence="2" type="ORF">PENVUL_c072G09884</name>
</gene>
<dbReference type="InterPro" id="IPR002492">
    <property type="entry name" value="Transposase_Tc1-like"/>
</dbReference>
<accession>A0A1V6R9Q3</accession>
<comment type="caution">
    <text evidence="2">The sequence shown here is derived from an EMBL/GenBank/DDBJ whole genome shotgun (WGS) entry which is preliminary data.</text>
</comment>
<dbReference type="GO" id="GO:0015074">
    <property type="term" value="P:DNA integration"/>
    <property type="evidence" value="ECO:0007669"/>
    <property type="project" value="InterPro"/>
</dbReference>
<evidence type="ECO:0000313" key="3">
    <source>
        <dbReference type="Proteomes" id="UP000191518"/>
    </source>
</evidence>
<dbReference type="Proteomes" id="UP000191518">
    <property type="component" value="Unassembled WGS sequence"/>
</dbReference>
<protein>
    <recommendedName>
        <fullName evidence="1">Transposase Tc1-like domain-containing protein</fullName>
    </recommendedName>
</protein>
<dbReference type="AlphaFoldDB" id="A0A1V6R9Q3"/>
<dbReference type="GO" id="GO:0006313">
    <property type="term" value="P:DNA transposition"/>
    <property type="evidence" value="ECO:0007669"/>
    <property type="project" value="InterPro"/>
</dbReference>
<dbReference type="GO" id="GO:0003677">
    <property type="term" value="F:DNA binding"/>
    <property type="evidence" value="ECO:0007669"/>
    <property type="project" value="InterPro"/>
</dbReference>
<evidence type="ECO:0000313" key="2">
    <source>
        <dbReference type="EMBL" id="OQD98280.1"/>
    </source>
</evidence>
<keyword evidence="3" id="KW-1185">Reference proteome</keyword>
<dbReference type="SUPFAM" id="SSF46689">
    <property type="entry name" value="Homeodomain-like"/>
    <property type="match status" value="1"/>
</dbReference>
<feature type="domain" description="Transposase Tc1-like" evidence="1">
    <location>
        <begin position="81"/>
        <end position="141"/>
    </location>
</feature>
<dbReference type="Pfam" id="PF01498">
    <property type="entry name" value="HTH_Tnp_Tc3_2"/>
    <property type="match status" value="1"/>
</dbReference>
<dbReference type="EMBL" id="MDYP01000072">
    <property type="protein sequence ID" value="OQD98280.1"/>
    <property type="molecule type" value="Genomic_DNA"/>
</dbReference>
<evidence type="ECO:0000259" key="1">
    <source>
        <dbReference type="Pfam" id="PF01498"/>
    </source>
</evidence>
<proteinExistence type="predicted"/>
<sequence length="142" mass="16297">MVPRTPLRPINSNGRRNTELTPKFRVKITEHEFELSYAKIAARHGLSASIVQYTVEQERLLRDGHSMPRSGRPKALTEGDKRAVIRIIKRDPFAGSDDIREQSGTTACNKTIFSMLRDEKYDHWEAQKRPRLKAELAAKRLA</sequence>